<keyword evidence="2" id="KW-1185">Reference proteome</keyword>
<dbReference type="Proteomes" id="UP000265520">
    <property type="component" value="Unassembled WGS sequence"/>
</dbReference>
<evidence type="ECO:0000313" key="2">
    <source>
        <dbReference type="Proteomes" id="UP000265520"/>
    </source>
</evidence>
<sequence length="53" mass="5881">MVKKKHDVADVTKGETVRTTMKNLGAKLVRSYRSLVEDLTWARHGVVATVLNG</sequence>
<protein>
    <submittedName>
        <fullName evidence="1">Uncharacterized protein</fullName>
    </submittedName>
</protein>
<name>A0A392SU77_9FABA</name>
<proteinExistence type="predicted"/>
<comment type="caution">
    <text evidence="1">The sequence shown here is derived from an EMBL/GenBank/DDBJ whole genome shotgun (WGS) entry which is preliminary data.</text>
</comment>
<reference evidence="1 2" key="1">
    <citation type="journal article" date="2018" name="Front. Plant Sci.">
        <title>Red Clover (Trifolium pratense) and Zigzag Clover (T. medium) - A Picture of Genomic Similarities and Differences.</title>
        <authorList>
            <person name="Dluhosova J."/>
            <person name="Istvanek J."/>
            <person name="Nedelnik J."/>
            <person name="Repkova J."/>
        </authorList>
    </citation>
    <scope>NUCLEOTIDE SEQUENCE [LARGE SCALE GENOMIC DNA]</scope>
    <source>
        <strain evidence="2">cv. 10/8</strain>
        <tissue evidence="1">Leaf</tissue>
    </source>
</reference>
<accession>A0A392SU77</accession>
<feature type="non-terminal residue" evidence="1">
    <location>
        <position position="53"/>
    </location>
</feature>
<organism evidence="1 2">
    <name type="scientific">Trifolium medium</name>
    <dbReference type="NCBI Taxonomy" id="97028"/>
    <lineage>
        <taxon>Eukaryota</taxon>
        <taxon>Viridiplantae</taxon>
        <taxon>Streptophyta</taxon>
        <taxon>Embryophyta</taxon>
        <taxon>Tracheophyta</taxon>
        <taxon>Spermatophyta</taxon>
        <taxon>Magnoliopsida</taxon>
        <taxon>eudicotyledons</taxon>
        <taxon>Gunneridae</taxon>
        <taxon>Pentapetalae</taxon>
        <taxon>rosids</taxon>
        <taxon>fabids</taxon>
        <taxon>Fabales</taxon>
        <taxon>Fabaceae</taxon>
        <taxon>Papilionoideae</taxon>
        <taxon>50 kb inversion clade</taxon>
        <taxon>NPAAA clade</taxon>
        <taxon>Hologalegina</taxon>
        <taxon>IRL clade</taxon>
        <taxon>Trifolieae</taxon>
        <taxon>Trifolium</taxon>
    </lineage>
</organism>
<evidence type="ECO:0000313" key="1">
    <source>
        <dbReference type="EMBL" id="MCI52391.1"/>
    </source>
</evidence>
<dbReference type="AlphaFoldDB" id="A0A392SU77"/>
<dbReference type="EMBL" id="LXQA010446592">
    <property type="protein sequence ID" value="MCI52391.1"/>
    <property type="molecule type" value="Genomic_DNA"/>
</dbReference>